<protein>
    <submittedName>
        <fullName evidence="1">Uncharacterized protein</fullName>
    </submittedName>
</protein>
<evidence type="ECO:0000313" key="1">
    <source>
        <dbReference type="EMBL" id="SVA68956.1"/>
    </source>
</evidence>
<organism evidence="1">
    <name type="scientific">marine metagenome</name>
    <dbReference type="NCBI Taxonomy" id="408172"/>
    <lineage>
        <taxon>unclassified sequences</taxon>
        <taxon>metagenomes</taxon>
        <taxon>ecological metagenomes</taxon>
    </lineage>
</organism>
<accession>A0A381XVW4</accession>
<proteinExistence type="predicted"/>
<reference evidence="1" key="1">
    <citation type="submission" date="2018-05" db="EMBL/GenBank/DDBJ databases">
        <authorList>
            <person name="Lanie J.A."/>
            <person name="Ng W.-L."/>
            <person name="Kazmierczak K.M."/>
            <person name="Andrzejewski T.M."/>
            <person name="Davidsen T.M."/>
            <person name="Wayne K.J."/>
            <person name="Tettelin H."/>
            <person name="Glass J.I."/>
            <person name="Rusch D."/>
            <person name="Podicherti R."/>
            <person name="Tsui H.-C.T."/>
            <person name="Winkler M.E."/>
        </authorList>
    </citation>
    <scope>NUCLEOTIDE SEQUENCE</scope>
</reference>
<feature type="non-terminal residue" evidence="1">
    <location>
        <position position="1"/>
    </location>
</feature>
<dbReference type="AlphaFoldDB" id="A0A381XVW4"/>
<sequence>VIKNTGSLYIFFDLCQVETSKSPNLA</sequence>
<gene>
    <name evidence="1" type="ORF">METZ01_LOCUS121810</name>
</gene>
<dbReference type="EMBL" id="UINC01016587">
    <property type="protein sequence ID" value="SVA68956.1"/>
    <property type="molecule type" value="Genomic_DNA"/>
</dbReference>
<name>A0A381XVW4_9ZZZZ</name>